<reference evidence="2 3" key="1">
    <citation type="submission" date="2020-02" db="EMBL/GenBank/DDBJ databases">
        <title>Draft genome sequence of Haematococcus lacustris strain NIES-144.</title>
        <authorList>
            <person name="Morimoto D."/>
            <person name="Nakagawa S."/>
            <person name="Yoshida T."/>
            <person name="Sawayama S."/>
        </authorList>
    </citation>
    <scope>NUCLEOTIDE SEQUENCE [LARGE SCALE GENOMIC DNA]</scope>
    <source>
        <strain evidence="2 3">NIES-144</strain>
    </source>
</reference>
<gene>
    <name evidence="2" type="ORF">HaLaN_31902</name>
</gene>
<protein>
    <submittedName>
        <fullName evidence="2">Uncharacterized protein</fullName>
    </submittedName>
</protein>
<comment type="caution">
    <text evidence="2">The sequence shown here is derived from an EMBL/GenBank/DDBJ whole genome shotgun (WGS) entry which is preliminary data.</text>
</comment>
<organism evidence="2 3">
    <name type="scientific">Haematococcus lacustris</name>
    <name type="common">Green alga</name>
    <name type="synonym">Haematococcus pluvialis</name>
    <dbReference type="NCBI Taxonomy" id="44745"/>
    <lineage>
        <taxon>Eukaryota</taxon>
        <taxon>Viridiplantae</taxon>
        <taxon>Chlorophyta</taxon>
        <taxon>core chlorophytes</taxon>
        <taxon>Chlorophyceae</taxon>
        <taxon>CS clade</taxon>
        <taxon>Chlamydomonadales</taxon>
        <taxon>Haematococcaceae</taxon>
        <taxon>Haematococcus</taxon>
    </lineage>
</organism>
<dbReference type="EMBL" id="BLLF01006916">
    <property type="protein sequence ID" value="GFH32650.1"/>
    <property type="molecule type" value="Genomic_DNA"/>
</dbReference>
<proteinExistence type="predicted"/>
<evidence type="ECO:0000256" key="1">
    <source>
        <dbReference type="SAM" id="MobiDB-lite"/>
    </source>
</evidence>
<feature type="region of interest" description="Disordered" evidence="1">
    <location>
        <begin position="40"/>
        <end position="62"/>
    </location>
</feature>
<evidence type="ECO:0000313" key="3">
    <source>
        <dbReference type="Proteomes" id="UP000485058"/>
    </source>
</evidence>
<accession>A0A6A0AID4</accession>
<dbReference type="Proteomes" id="UP000485058">
    <property type="component" value="Unassembled WGS sequence"/>
</dbReference>
<name>A0A6A0AID4_HAELA</name>
<evidence type="ECO:0000313" key="2">
    <source>
        <dbReference type="EMBL" id="GFH32650.1"/>
    </source>
</evidence>
<keyword evidence="3" id="KW-1185">Reference proteome</keyword>
<feature type="compositionally biased region" description="Pro residues" evidence="1">
    <location>
        <begin position="49"/>
        <end position="62"/>
    </location>
</feature>
<dbReference type="AlphaFoldDB" id="A0A6A0AID4"/>
<sequence length="62" mass="6617">MACDSTCDLAKLSTAQFIEETEREGQRVYARCFVLNGLAGPSADSPAKQRPPTPAEHSPGPI</sequence>